<dbReference type="Proteomes" id="UP000027135">
    <property type="component" value="Unassembled WGS sequence"/>
</dbReference>
<protein>
    <submittedName>
        <fullName evidence="1">Uncharacterized protein</fullName>
    </submittedName>
</protein>
<gene>
    <name evidence="1" type="ORF">L798_08077</name>
</gene>
<proteinExistence type="predicted"/>
<accession>A0A067R495</accession>
<organism evidence="1 2">
    <name type="scientific">Zootermopsis nevadensis</name>
    <name type="common">Dampwood termite</name>
    <dbReference type="NCBI Taxonomy" id="136037"/>
    <lineage>
        <taxon>Eukaryota</taxon>
        <taxon>Metazoa</taxon>
        <taxon>Ecdysozoa</taxon>
        <taxon>Arthropoda</taxon>
        <taxon>Hexapoda</taxon>
        <taxon>Insecta</taxon>
        <taxon>Pterygota</taxon>
        <taxon>Neoptera</taxon>
        <taxon>Polyneoptera</taxon>
        <taxon>Dictyoptera</taxon>
        <taxon>Blattodea</taxon>
        <taxon>Blattoidea</taxon>
        <taxon>Termitoidae</taxon>
        <taxon>Termopsidae</taxon>
        <taxon>Zootermopsis</taxon>
    </lineage>
</organism>
<dbReference type="InParanoid" id="A0A067R495"/>
<dbReference type="AlphaFoldDB" id="A0A067R495"/>
<dbReference type="EMBL" id="KK852710">
    <property type="protein sequence ID" value="KDR17973.1"/>
    <property type="molecule type" value="Genomic_DNA"/>
</dbReference>
<keyword evidence="2" id="KW-1185">Reference proteome</keyword>
<name>A0A067R495_ZOONE</name>
<sequence>MSLTRRFQNTVQRSSRYMHILVNVMTWPAICQHQKPSDDAIIAPVMDVHNITNVKFEVFTAVMMIFWILVQRTGRSSNTTASTPRHSSPWSLNGPFLPDTQEIQLILSTISDLKMERVNFF</sequence>
<reference evidence="1 2" key="1">
    <citation type="journal article" date="2014" name="Nat. Commun.">
        <title>Molecular traces of alternative social organization in a termite genome.</title>
        <authorList>
            <person name="Terrapon N."/>
            <person name="Li C."/>
            <person name="Robertson H.M."/>
            <person name="Ji L."/>
            <person name="Meng X."/>
            <person name="Booth W."/>
            <person name="Chen Z."/>
            <person name="Childers C.P."/>
            <person name="Glastad K.M."/>
            <person name="Gokhale K."/>
            <person name="Gowin J."/>
            <person name="Gronenberg W."/>
            <person name="Hermansen R.A."/>
            <person name="Hu H."/>
            <person name="Hunt B.G."/>
            <person name="Huylmans A.K."/>
            <person name="Khalil S.M."/>
            <person name="Mitchell R.D."/>
            <person name="Munoz-Torres M.C."/>
            <person name="Mustard J.A."/>
            <person name="Pan H."/>
            <person name="Reese J.T."/>
            <person name="Scharf M.E."/>
            <person name="Sun F."/>
            <person name="Vogel H."/>
            <person name="Xiao J."/>
            <person name="Yang W."/>
            <person name="Yang Z."/>
            <person name="Yang Z."/>
            <person name="Zhou J."/>
            <person name="Zhu J."/>
            <person name="Brent C.S."/>
            <person name="Elsik C.G."/>
            <person name="Goodisman M.A."/>
            <person name="Liberles D.A."/>
            <person name="Roe R.M."/>
            <person name="Vargo E.L."/>
            <person name="Vilcinskas A."/>
            <person name="Wang J."/>
            <person name="Bornberg-Bauer E."/>
            <person name="Korb J."/>
            <person name="Zhang G."/>
            <person name="Liebig J."/>
        </authorList>
    </citation>
    <scope>NUCLEOTIDE SEQUENCE [LARGE SCALE GENOMIC DNA]</scope>
    <source>
        <tissue evidence="1">Whole organism</tissue>
    </source>
</reference>
<evidence type="ECO:0000313" key="1">
    <source>
        <dbReference type="EMBL" id="KDR17973.1"/>
    </source>
</evidence>
<evidence type="ECO:0000313" key="2">
    <source>
        <dbReference type="Proteomes" id="UP000027135"/>
    </source>
</evidence>